<accession>A0ABY3XZQ4</accession>
<evidence type="ECO:0000256" key="5">
    <source>
        <dbReference type="ARBA" id="ARBA00022898"/>
    </source>
</evidence>
<evidence type="ECO:0000256" key="6">
    <source>
        <dbReference type="SAM" id="MobiDB-lite"/>
    </source>
</evidence>
<dbReference type="InterPro" id="IPR004839">
    <property type="entry name" value="Aminotransferase_I/II_large"/>
</dbReference>
<dbReference type="GO" id="GO:0008483">
    <property type="term" value="F:transaminase activity"/>
    <property type="evidence" value="ECO:0007669"/>
    <property type="project" value="UniProtKB-KW"/>
</dbReference>
<sequence>MRRTGQGSGGGAGPRPLAGLAAVRESACGYWRRRGLPTEPAQVAVAPAAPLLLLAVLAAAGRQERPGAAGVLLPHPCASWYAPQAHLLGQPVRTVPVPAECGGVPDPFALLETVRRARAAGEAPRALVLSVADDVTGTAAPPELLHEVCEAAVAENLLLVSDETWRDTAHAAGDTVVVSPAQMLAEAGRPEQVVVLTDLTDLGAALAQPDLRAGVARFSATRDGALLGEQVYEVLGLLGSGLSERAAEAAEAALSEPAQLCSRRDADARRHGRLAGMLHGAVTEAGATCRPPHVGRHLYADLDQLRTRLAARGITDAPGLEAELVRRLGPYAEGGHRFGDDPRELRVRLSSEVLGGASPRPSAAVAPVAPTVSSTGTGPADAGPVPGARQRGPAGPVPEESPGAAEALAQVQSVLADLTDGSPL</sequence>
<dbReference type="InterPro" id="IPR015421">
    <property type="entry name" value="PyrdxlP-dep_Trfase_major"/>
</dbReference>
<dbReference type="PANTHER" id="PTHR46383:SF1">
    <property type="entry name" value="ASPARTATE AMINOTRANSFERASE"/>
    <property type="match status" value="1"/>
</dbReference>
<dbReference type="Proteomes" id="UP001202244">
    <property type="component" value="Chromosome"/>
</dbReference>
<feature type="region of interest" description="Disordered" evidence="6">
    <location>
        <begin position="354"/>
        <end position="405"/>
    </location>
</feature>
<proteinExistence type="inferred from homology"/>
<gene>
    <name evidence="8" type="ORF">MMF93_27445</name>
</gene>
<name>A0ABY3XZQ4_9ACTN</name>
<dbReference type="InterPro" id="IPR050596">
    <property type="entry name" value="AspAT/PAT-like"/>
</dbReference>
<evidence type="ECO:0000313" key="9">
    <source>
        <dbReference type="Proteomes" id="UP001202244"/>
    </source>
</evidence>
<comment type="cofactor">
    <cofactor evidence="1">
        <name>pyridoxal 5'-phosphate</name>
        <dbReference type="ChEBI" id="CHEBI:597326"/>
    </cofactor>
</comment>
<evidence type="ECO:0000256" key="3">
    <source>
        <dbReference type="ARBA" id="ARBA00022576"/>
    </source>
</evidence>
<evidence type="ECO:0000313" key="8">
    <source>
        <dbReference type="EMBL" id="UNS99763.1"/>
    </source>
</evidence>
<dbReference type="SUPFAM" id="SSF53383">
    <property type="entry name" value="PLP-dependent transferases"/>
    <property type="match status" value="1"/>
</dbReference>
<dbReference type="EMBL" id="CP093846">
    <property type="protein sequence ID" value="UNS99763.1"/>
    <property type="molecule type" value="Genomic_DNA"/>
</dbReference>
<evidence type="ECO:0000256" key="2">
    <source>
        <dbReference type="ARBA" id="ARBA00007441"/>
    </source>
</evidence>
<dbReference type="PANTHER" id="PTHR46383">
    <property type="entry name" value="ASPARTATE AMINOTRANSFERASE"/>
    <property type="match status" value="1"/>
</dbReference>
<dbReference type="InterPro" id="IPR015424">
    <property type="entry name" value="PyrdxlP-dep_Trfase"/>
</dbReference>
<evidence type="ECO:0000259" key="7">
    <source>
        <dbReference type="Pfam" id="PF00155"/>
    </source>
</evidence>
<dbReference type="Gene3D" id="3.40.640.10">
    <property type="entry name" value="Type I PLP-dependent aspartate aminotransferase-like (Major domain)"/>
    <property type="match status" value="1"/>
</dbReference>
<feature type="domain" description="Aminotransferase class I/classII large" evidence="7">
    <location>
        <begin position="17"/>
        <end position="310"/>
    </location>
</feature>
<keyword evidence="4" id="KW-0808">Transferase</keyword>
<comment type="similarity">
    <text evidence="2">Belongs to the class-I pyridoxal-phosphate-dependent aminotransferase family.</text>
</comment>
<dbReference type="Pfam" id="PF00155">
    <property type="entry name" value="Aminotran_1_2"/>
    <property type="match status" value="1"/>
</dbReference>
<organism evidence="8 9">
    <name type="scientific">Streptomyces tubbatahanensis</name>
    <dbReference type="NCBI Taxonomy" id="2923272"/>
    <lineage>
        <taxon>Bacteria</taxon>
        <taxon>Bacillati</taxon>
        <taxon>Actinomycetota</taxon>
        <taxon>Actinomycetes</taxon>
        <taxon>Kitasatosporales</taxon>
        <taxon>Streptomycetaceae</taxon>
        <taxon>Streptomyces</taxon>
    </lineage>
</organism>
<keyword evidence="9" id="KW-1185">Reference proteome</keyword>
<keyword evidence="5" id="KW-0663">Pyridoxal phosphate</keyword>
<dbReference type="RefSeq" id="WP_242755638.1">
    <property type="nucleotide sequence ID" value="NZ_CP093846.1"/>
</dbReference>
<reference evidence="8 9" key="1">
    <citation type="journal article" date="2023" name="Microbiol. Spectr.">
        <title>Synergy between Genome Mining, Metabolomics, and Bioinformatics Uncovers Antibacterial Chlorinated Carbazole Alkaloids and Their Biosynthetic Gene Cluster from Streptomyces tubbatahanensis sp. nov., a Novel Actinomycete Isolated from Sulu Sea, Philippines.</title>
        <authorList>
            <person name="Tenebro C.P."/>
            <person name="Trono D.J.V.L."/>
            <person name="Balida L.A.P."/>
            <person name="Bayog L.K.A."/>
            <person name="Bruna J.R."/>
            <person name="Sabido E.M."/>
            <person name="Caspe D.P.C."/>
            <person name="de Los Santos E.L.C."/>
            <person name="Saludes J.P."/>
            <person name="Dalisay D.S."/>
        </authorList>
    </citation>
    <scope>NUCLEOTIDE SEQUENCE [LARGE SCALE GENOMIC DNA]</scope>
    <source>
        <strain evidence="8 9">DSD3025</strain>
    </source>
</reference>
<keyword evidence="3 8" id="KW-0032">Aminotransferase</keyword>
<evidence type="ECO:0000256" key="4">
    <source>
        <dbReference type="ARBA" id="ARBA00022679"/>
    </source>
</evidence>
<evidence type="ECO:0000256" key="1">
    <source>
        <dbReference type="ARBA" id="ARBA00001933"/>
    </source>
</evidence>
<feature type="compositionally biased region" description="Low complexity" evidence="6">
    <location>
        <begin position="357"/>
        <end position="375"/>
    </location>
</feature>
<protein>
    <submittedName>
        <fullName evidence="8">Aminotransferase class I/II-fold pyridoxal phosphate-dependent enzyme</fullName>
    </submittedName>
</protein>